<feature type="region of interest" description="Disordered" evidence="1">
    <location>
        <begin position="18"/>
        <end position="37"/>
    </location>
</feature>
<keyword evidence="3" id="KW-1185">Reference proteome</keyword>
<organism evidence="2 3">
    <name type="scientific">Nepenthes gracilis</name>
    <name type="common">Slender pitcher plant</name>
    <dbReference type="NCBI Taxonomy" id="150966"/>
    <lineage>
        <taxon>Eukaryota</taxon>
        <taxon>Viridiplantae</taxon>
        <taxon>Streptophyta</taxon>
        <taxon>Embryophyta</taxon>
        <taxon>Tracheophyta</taxon>
        <taxon>Spermatophyta</taxon>
        <taxon>Magnoliopsida</taxon>
        <taxon>eudicotyledons</taxon>
        <taxon>Gunneridae</taxon>
        <taxon>Pentapetalae</taxon>
        <taxon>Caryophyllales</taxon>
        <taxon>Nepenthaceae</taxon>
        <taxon>Nepenthes</taxon>
    </lineage>
</organism>
<dbReference type="AlphaFoldDB" id="A0AAD3SVJ9"/>
<sequence length="101" mass="10902">MRLGRLVDKPVFFLNVPQERPIGGGAGPPKLRENGVNPPQLLVNGAHAVSKELVMDVKDSIDSFAVLQVPEDTVEHEEVTKECKTSRGLGDASELKEPSSV</sequence>
<proteinExistence type="predicted"/>
<evidence type="ECO:0000313" key="3">
    <source>
        <dbReference type="Proteomes" id="UP001279734"/>
    </source>
</evidence>
<feature type="region of interest" description="Disordered" evidence="1">
    <location>
        <begin position="77"/>
        <end position="101"/>
    </location>
</feature>
<comment type="caution">
    <text evidence="2">The sequence shown here is derived from an EMBL/GenBank/DDBJ whole genome shotgun (WGS) entry which is preliminary data.</text>
</comment>
<evidence type="ECO:0000256" key="1">
    <source>
        <dbReference type="SAM" id="MobiDB-lite"/>
    </source>
</evidence>
<accession>A0AAD3SVJ9</accession>
<dbReference type="Proteomes" id="UP001279734">
    <property type="component" value="Unassembled WGS sequence"/>
</dbReference>
<dbReference type="EMBL" id="BSYO01000018">
    <property type="protein sequence ID" value="GMH17784.1"/>
    <property type="molecule type" value="Genomic_DNA"/>
</dbReference>
<protein>
    <submittedName>
        <fullName evidence="2">Uncharacterized protein</fullName>
    </submittedName>
</protein>
<reference evidence="2" key="1">
    <citation type="submission" date="2023-05" db="EMBL/GenBank/DDBJ databases">
        <title>Nepenthes gracilis genome sequencing.</title>
        <authorList>
            <person name="Fukushima K."/>
        </authorList>
    </citation>
    <scope>NUCLEOTIDE SEQUENCE</scope>
    <source>
        <strain evidence="2">SING2019-196</strain>
    </source>
</reference>
<name>A0AAD3SVJ9_NEPGR</name>
<evidence type="ECO:0000313" key="2">
    <source>
        <dbReference type="EMBL" id="GMH17784.1"/>
    </source>
</evidence>
<gene>
    <name evidence="2" type="ORF">Nepgr_019625</name>
</gene>